<comment type="subcellular location">
    <subcellularLocation>
        <location evidence="1">Membrane</location>
        <topology evidence="1">Multi-pass membrane protein</topology>
    </subcellularLocation>
</comment>
<feature type="region of interest" description="Disordered" evidence="6">
    <location>
        <begin position="381"/>
        <end position="410"/>
    </location>
</feature>
<evidence type="ECO:0000256" key="1">
    <source>
        <dbReference type="ARBA" id="ARBA00004141"/>
    </source>
</evidence>
<dbReference type="RefSeq" id="WP_214388525.1">
    <property type="nucleotide sequence ID" value="NZ_JAFLWW010000003.1"/>
</dbReference>
<organism evidence="8 9">
    <name type="scientific">Aminobacter anthyllidis</name>
    <dbReference type="NCBI Taxonomy" id="1035067"/>
    <lineage>
        <taxon>Bacteria</taxon>
        <taxon>Pseudomonadati</taxon>
        <taxon>Pseudomonadota</taxon>
        <taxon>Alphaproteobacteria</taxon>
        <taxon>Hyphomicrobiales</taxon>
        <taxon>Phyllobacteriaceae</taxon>
        <taxon>Aminobacter</taxon>
    </lineage>
</organism>
<comment type="similarity">
    <text evidence="2">Belongs to the TrbL/VirB6 family.</text>
</comment>
<feature type="transmembrane region" description="Helical" evidence="7">
    <location>
        <begin position="271"/>
        <end position="296"/>
    </location>
</feature>
<gene>
    <name evidence="8" type="primary">trbL</name>
    <name evidence="8" type="ORF">J1C56_09950</name>
</gene>
<dbReference type="NCBIfam" id="NF010449">
    <property type="entry name" value="PRK13875.1"/>
    <property type="match status" value="1"/>
</dbReference>
<keyword evidence="4 7" id="KW-1133">Transmembrane helix</keyword>
<protein>
    <submittedName>
        <fullName evidence="8">P-type conjugative transfer protein TrbL</fullName>
    </submittedName>
</protein>
<reference evidence="8" key="1">
    <citation type="journal article" date="2021" name="Microorganisms">
        <title>Phylogenomic Reconstruction and Metabolic Potential of the Genus Aminobacter.</title>
        <authorList>
            <person name="Artuso I."/>
            <person name="Turrini P."/>
            <person name="Pirolo M."/>
            <person name="Lugli G.A."/>
            <person name="Ventura M."/>
            <person name="Visca P."/>
        </authorList>
    </citation>
    <scope>NUCLEOTIDE SEQUENCE</scope>
    <source>
        <strain evidence="8">LMG 26462</strain>
    </source>
</reference>
<evidence type="ECO:0000256" key="5">
    <source>
        <dbReference type="ARBA" id="ARBA00023136"/>
    </source>
</evidence>
<keyword evidence="5 7" id="KW-0472">Membrane</keyword>
<feature type="transmembrane region" description="Helical" evidence="7">
    <location>
        <begin position="139"/>
        <end position="165"/>
    </location>
</feature>
<feature type="compositionally biased region" description="Polar residues" evidence="6">
    <location>
        <begin position="434"/>
        <end position="449"/>
    </location>
</feature>
<evidence type="ECO:0000256" key="7">
    <source>
        <dbReference type="SAM" id="Phobius"/>
    </source>
</evidence>
<reference evidence="8" key="2">
    <citation type="submission" date="2021-03" db="EMBL/GenBank/DDBJ databases">
        <authorList>
            <person name="Artuso I."/>
            <person name="Turrini P."/>
            <person name="Pirolo M."/>
            <person name="Lugli G.A."/>
            <person name="Ventura M."/>
            <person name="Visca P."/>
        </authorList>
    </citation>
    <scope>NUCLEOTIDE SEQUENCE</scope>
    <source>
        <strain evidence="8">LMG 26462</strain>
    </source>
</reference>
<keyword evidence="3 7" id="KW-0812">Transmembrane</keyword>
<evidence type="ECO:0000256" key="4">
    <source>
        <dbReference type="ARBA" id="ARBA00022989"/>
    </source>
</evidence>
<feature type="transmembrane region" description="Helical" evidence="7">
    <location>
        <begin position="172"/>
        <end position="193"/>
    </location>
</feature>
<name>A0A9X1D486_9HYPH</name>
<keyword evidence="9" id="KW-1185">Reference proteome</keyword>
<evidence type="ECO:0000313" key="8">
    <source>
        <dbReference type="EMBL" id="MBT1155912.1"/>
    </source>
</evidence>
<feature type="transmembrane region" description="Helical" evidence="7">
    <location>
        <begin position="64"/>
        <end position="85"/>
    </location>
</feature>
<feature type="region of interest" description="Disordered" evidence="6">
    <location>
        <begin position="428"/>
        <end position="449"/>
    </location>
</feature>
<evidence type="ECO:0000313" key="9">
    <source>
        <dbReference type="Proteomes" id="UP001138921"/>
    </source>
</evidence>
<dbReference type="GO" id="GO:0016020">
    <property type="term" value="C:membrane"/>
    <property type="evidence" value="ECO:0007669"/>
    <property type="project" value="UniProtKB-SubCell"/>
</dbReference>
<dbReference type="InterPro" id="IPR014150">
    <property type="entry name" value="Conjugal_tfr_TrbL"/>
</dbReference>
<evidence type="ECO:0000256" key="2">
    <source>
        <dbReference type="ARBA" id="ARBA00007802"/>
    </source>
</evidence>
<feature type="transmembrane region" description="Helical" evidence="7">
    <location>
        <begin position="205"/>
        <end position="226"/>
    </location>
</feature>
<dbReference type="Proteomes" id="UP001138921">
    <property type="component" value="Unassembled WGS sequence"/>
</dbReference>
<dbReference type="GO" id="GO:0030255">
    <property type="term" value="P:protein secretion by the type IV secretion system"/>
    <property type="evidence" value="ECO:0007669"/>
    <property type="project" value="InterPro"/>
</dbReference>
<sequence length="449" mass="44612">MGGAGVIDNFLEVFARYIDSGFGLLGGEVAFIATTLIVIDVTLAALFWSWGADDDIIARLVKKTLFVGVFAYLISNWNNLANIVFDSFAGLGLKGSGTGFSTADLMRPGKVAQTGLDAARPLLESISDLMGWVAFFENFIQIACLLFAWALVILAFFILAIQLFVTLIEFKLTTLAGFVLIPFGLFGKTAFMAERVLGNVVSSGIKVLVLAVIIGIGSTLFSQFTQGFGGQTPSIDDAMAVVLAALSLLGLGIFGPGIASGLVSGGPQLGAGAAVGTGLAAGGMTLAAAGAAGLAAKGGAAALSTGAAAVRGGASAAGAASSAYSLASLGQSGAASSASGLGGVAHAAGSAVTSPLRRAAASVKSSFSDGVKAGFNATGGSSTMGSVGGAAETAPASTIHASSTPPGWAQRMRRSGHIGHAVQTTAHAVRSGDSHASASSVNLHTSDRS</sequence>
<dbReference type="NCBIfam" id="TIGR02783">
    <property type="entry name" value="TrbL_P"/>
    <property type="match status" value="1"/>
</dbReference>
<evidence type="ECO:0000256" key="3">
    <source>
        <dbReference type="ARBA" id="ARBA00022692"/>
    </source>
</evidence>
<dbReference type="InterPro" id="IPR007688">
    <property type="entry name" value="Conjugal_tfr_TrbL/VirB6"/>
</dbReference>
<accession>A0A9X1D486</accession>
<comment type="caution">
    <text evidence="8">The sequence shown here is derived from an EMBL/GenBank/DDBJ whole genome shotgun (WGS) entry which is preliminary data.</text>
</comment>
<feature type="compositionally biased region" description="Low complexity" evidence="6">
    <location>
        <begin position="381"/>
        <end position="391"/>
    </location>
</feature>
<dbReference type="AlphaFoldDB" id="A0A9X1D486"/>
<proteinExistence type="inferred from homology"/>
<feature type="compositionally biased region" description="Polar residues" evidence="6">
    <location>
        <begin position="395"/>
        <end position="405"/>
    </location>
</feature>
<feature type="transmembrane region" description="Helical" evidence="7">
    <location>
        <begin position="29"/>
        <end position="52"/>
    </location>
</feature>
<feature type="transmembrane region" description="Helical" evidence="7">
    <location>
        <begin position="238"/>
        <end position="259"/>
    </location>
</feature>
<evidence type="ECO:0000256" key="6">
    <source>
        <dbReference type="SAM" id="MobiDB-lite"/>
    </source>
</evidence>
<dbReference type="EMBL" id="JAFLWW010000003">
    <property type="protein sequence ID" value="MBT1155912.1"/>
    <property type="molecule type" value="Genomic_DNA"/>
</dbReference>
<dbReference type="Pfam" id="PF04610">
    <property type="entry name" value="TrbL"/>
    <property type="match status" value="1"/>
</dbReference>